<accession>A0ABU9HA39</accession>
<evidence type="ECO:0000256" key="1">
    <source>
        <dbReference type="ARBA" id="ARBA00022741"/>
    </source>
</evidence>
<dbReference type="Pfam" id="PF03969">
    <property type="entry name" value="AFG1_ATPase"/>
    <property type="match status" value="1"/>
</dbReference>
<keyword evidence="3 4" id="KW-0132">Cell division</keyword>
<dbReference type="InterPro" id="IPR030870">
    <property type="entry name" value="ZapE"/>
</dbReference>
<dbReference type="SUPFAM" id="SSF52540">
    <property type="entry name" value="P-loop containing nucleoside triphosphate hydrolases"/>
    <property type="match status" value="1"/>
</dbReference>
<dbReference type="Proteomes" id="UP001366060">
    <property type="component" value="Unassembled WGS sequence"/>
</dbReference>
<comment type="subunit">
    <text evidence="3">Interacts with FtsZ.</text>
</comment>
<dbReference type="Gene3D" id="3.40.50.300">
    <property type="entry name" value="P-loop containing nucleotide triphosphate hydrolases"/>
    <property type="match status" value="1"/>
</dbReference>
<keyword evidence="3" id="KW-0378">Hydrolase</keyword>
<evidence type="ECO:0000256" key="2">
    <source>
        <dbReference type="ARBA" id="ARBA00022840"/>
    </source>
</evidence>
<comment type="similarity">
    <text evidence="3">Belongs to the AFG1 ATPase family. ZapE subfamily.</text>
</comment>
<reference evidence="4 5" key="1">
    <citation type="submission" date="2024-02" db="EMBL/GenBank/DDBJ databases">
        <title>Bacteria isolated from the canopy kelp, Nereocystis luetkeana.</title>
        <authorList>
            <person name="Pfister C.A."/>
            <person name="Younker I.T."/>
            <person name="Light S.H."/>
        </authorList>
    </citation>
    <scope>NUCLEOTIDE SEQUENCE [LARGE SCALE GENOMIC DNA]</scope>
    <source>
        <strain evidence="4 5">TI.2.07</strain>
    </source>
</reference>
<organism evidence="4 5">
    <name type="scientific">Psychromonas arctica</name>
    <dbReference type="NCBI Taxonomy" id="168275"/>
    <lineage>
        <taxon>Bacteria</taxon>
        <taxon>Pseudomonadati</taxon>
        <taxon>Pseudomonadota</taxon>
        <taxon>Gammaproteobacteria</taxon>
        <taxon>Alteromonadales</taxon>
        <taxon>Psychromonadaceae</taxon>
        <taxon>Psychromonas</taxon>
    </lineage>
</organism>
<comment type="function">
    <text evidence="3">Reduces the stability of FtsZ polymers in the presence of ATP.</text>
</comment>
<proteinExistence type="inferred from homology"/>
<dbReference type="EMBL" id="JBAKBA010000011">
    <property type="protein sequence ID" value="MEL0658755.1"/>
    <property type="molecule type" value="Genomic_DNA"/>
</dbReference>
<keyword evidence="5" id="KW-1185">Reference proteome</keyword>
<dbReference type="InterPro" id="IPR005654">
    <property type="entry name" value="ATPase_AFG1-like"/>
</dbReference>
<dbReference type="GO" id="GO:0051301">
    <property type="term" value="P:cell division"/>
    <property type="evidence" value="ECO:0007669"/>
    <property type="project" value="UniProtKB-KW"/>
</dbReference>
<evidence type="ECO:0000313" key="5">
    <source>
        <dbReference type="Proteomes" id="UP001366060"/>
    </source>
</evidence>
<comment type="subcellular location">
    <subcellularLocation>
        <location evidence="3">Cytoplasm</location>
    </subcellularLocation>
</comment>
<dbReference type="PANTHER" id="PTHR12169">
    <property type="entry name" value="ATPASE N2B"/>
    <property type="match status" value="1"/>
</dbReference>
<keyword evidence="2 3" id="KW-0067">ATP-binding</keyword>
<dbReference type="InterPro" id="IPR027417">
    <property type="entry name" value="P-loop_NTPase"/>
</dbReference>
<dbReference type="NCBIfam" id="NF040713">
    <property type="entry name" value="ZapE"/>
    <property type="match status" value="1"/>
</dbReference>
<gene>
    <name evidence="3 4" type="primary">zapE</name>
    <name evidence="4" type="ORF">V6255_06320</name>
</gene>
<sequence>MTPLSLYQADLLKPTFFADDAQLQAITMLQRLYDELLINQTKTPPKSSLFKRLFNSAPKSKNTIKGLYFYGGVGRGKTYLVDLFFHSIQGKRKKRLHFHHFMLQVHKQLTLLQGQVDPLKEIAKQFANETDIICFDEFFVEDITDAMILAGMFEALFAEGVVLVATSNIHPDHLYRNGLQRARFLPAIDLINQHCEIFNLDGGKDYRLGRLIDAEIYHYPLNQEATLQIKNSFETFSSGDKEYDQTITINDRPLNIIAKSTDTLSIEFSELCDGPRSVHDYIELAILYRTVLVSNIPQMTEQHNDLSRRFIAMVDEFYDRNVVLIMSAEVSVLELYKGTRLAFEFQRCVSRLLEMQSKTYLSKAHHLDI</sequence>
<comment type="caution">
    <text evidence="4">The sequence shown here is derived from an EMBL/GenBank/DDBJ whole genome shotgun (WGS) entry which is preliminary data.</text>
</comment>
<dbReference type="RefSeq" id="WP_341627397.1">
    <property type="nucleotide sequence ID" value="NZ_JBAKBA010000011.1"/>
</dbReference>
<dbReference type="PANTHER" id="PTHR12169:SF6">
    <property type="entry name" value="AFG1-LIKE ATPASE"/>
    <property type="match status" value="1"/>
</dbReference>
<evidence type="ECO:0000256" key="3">
    <source>
        <dbReference type="HAMAP-Rule" id="MF_01919"/>
    </source>
</evidence>
<protein>
    <recommendedName>
        <fullName evidence="3">Cell division protein ZapE</fullName>
    </recommendedName>
    <alternativeName>
        <fullName evidence="3">Z ring-associated protein ZapE</fullName>
    </alternativeName>
</protein>
<keyword evidence="3" id="KW-0963">Cytoplasm</keyword>
<keyword evidence="3" id="KW-0131">Cell cycle</keyword>
<feature type="binding site" evidence="3">
    <location>
        <begin position="71"/>
        <end position="78"/>
    </location>
    <ligand>
        <name>ATP</name>
        <dbReference type="ChEBI" id="CHEBI:30616"/>
    </ligand>
</feature>
<name>A0ABU9HA39_9GAMM</name>
<keyword evidence="1 3" id="KW-0547">Nucleotide-binding</keyword>
<evidence type="ECO:0000313" key="4">
    <source>
        <dbReference type="EMBL" id="MEL0658755.1"/>
    </source>
</evidence>
<dbReference type="HAMAP" id="MF_01919">
    <property type="entry name" value="ZapE"/>
    <property type="match status" value="1"/>
</dbReference>